<feature type="transmembrane region" description="Helical" evidence="2">
    <location>
        <begin position="28"/>
        <end position="51"/>
    </location>
</feature>
<dbReference type="OrthoDB" id="10032492at2759"/>
<evidence type="ECO:0000313" key="5">
    <source>
        <dbReference type="Proteomes" id="UP000094569"/>
    </source>
</evidence>
<feature type="region of interest" description="Disordered" evidence="1">
    <location>
        <begin position="348"/>
        <end position="373"/>
    </location>
</feature>
<feature type="transmembrane region" description="Helical" evidence="2">
    <location>
        <begin position="230"/>
        <end position="251"/>
    </location>
</feature>
<comment type="caution">
    <text evidence="4">The sequence shown here is derived from an EMBL/GenBank/DDBJ whole genome shotgun (WGS) entry which is preliminary data.</text>
</comment>
<dbReference type="InterPro" id="IPR019402">
    <property type="entry name" value="CWH43_N"/>
</dbReference>
<reference evidence="4 5" key="1">
    <citation type="journal article" date="2016" name="BMC Genomics">
        <title>Comparative genomic and transcriptomic analyses of the Fuzhuan brick tea-fermentation fungus Aspergillus cristatus.</title>
        <authorList>
            <person name="Ge Y."/>
            <person name="Wang Y."/>
            <person name="Liu Y."/>
            <person name="Tan Y."/>
            <person name="Ren X."/>
            <person name="Zhang X."/>
            <person name="Hyde K.D."/>
            <person name="Liu Y."/>
            <person name="Liu Z."/>
        </authorList>
    </citation>
    <scope>NUCLEOTIDE SEQUENCE [LARGE SCALE GENOMIC DNA]</scope>
    <source>
        <strain evidence="4 5">GZAAS20.1005</strain>
    </source>
</reference>
<name>A0A1E3BRN9_ASPCR</name>
<evidence type="ECO:0000256" key="1">
    <source>
        <dbReference type="SAM" id="MobiDB-lite"/>
    </source>
</evidence>
<accession>A0A1E3BRN9</accession>
<feature type="transmembrane region" description="Helical" evidence="2">
    <location>
        <begin position="316"/>
        <end position="337"/>
    </location>
</feature>
<evidence type="ECO:0000259" key="3">
    <source>
        <dbReference type="Pfam" id="PF10277"/>
    </source>
</evidence>
<protein>
    <recommendedName>
        <fullName evidence="3">CWH43-like N-terminal domain-containing protein</fullName>
    </recommendedName>
</protein>
<keyword evidence="2" id="KW-1133">Transmembrane helix</keyword>
<feature type="compositionally biased region" description="Acidic residues" evidence="1">
    <location>
        <begin position="176"/>
        <end position="188"/>
    </location>
</feature>
<feature type="region of interest" description="Disordered" evidence="1">
    <location>
        <begin position="122"/>
        <end position="188"/>
    </location>
</feature>
<dbReference type="AlphaFoldDB" id="A0A1E3BRN9"/>
<feature type="compositionally biased region" description="Basic and acidic residues" evidence="1">
    <location>
        <begin position="350"/>
        <end position="361"/>
    </location>
</feature>
<organism evidence="4 5">
    <name type="scientific">Aspergillus cristatus</name>
    <name type="common">Chinese Fuzhuan brick tea-fermentation fungus</name>
    <name type="synonym">Eurotium cristatum</name>
    <dbReference type="NCBI Taxonomy" id="573508"/>
    <lineage>
        <taxon>Eukaryota</taxon>
        <taxon>Fungi</taxon>
        <taxon>Dikarya</taxon>
        <taxon>Ascomycota</taxon>
        <taxon>Pezizomycotina</taxon>
        <taxon>Eurotiomycetes</taxon>
        <taxon>Eurotiomycetidae</taxon>
        <taxon>Eurotiales</taxon>
        <taxon>Aspergillaceae</taxon>
        <taxon>Aspergillus</taxon>
        <taxon>Aspergillus subgen. Aspergillus</taxon>
    </lineage>
</organism>
<keyword evidence="2" id="KW-0812">Transmembrane</keyword>
<dbReference type="VEuPathDB" id="FungiDB:SI65_01231"/>
<feature type="transmembrane region" description="Helical" evidence="2">
    <location>
        <begin position="280"/>
        <end position="304"/>
    </location>
</feature>
<dbReference type="STRING" id="573508.A0A1E3BRN9"/>
<keyword evidence="2" id="KW-0472">Membrane</keyword>
<evidence type="ECO:0000256" key="2">
    <source>
        <dbReference type="SAM" id="Phobius"/>
    </source>
</evidence>
<gene>
    <name evidence="4" type="ORF">SI65_01231</name>
</gene>
<dbReference type="EMBL" id="JXNT01000001">
    <property type="protein sequence ID" value="ODM23642.1"/>
    <property type="molecule type" value="Genomic_DNA"/>
</dbReference>
<feature type="transmembrane region" description="Helical" evidence="2">
    <location>
        <begin position="197"/>
        <end position="218"/>
    </location>
</feature>
<dbReference type="Proteomes" id="UP000094569">
    <property type="component" value="Unassembled WGS sequence"/>
</dbReference>
<evidence type="ECO:0000313" key="4">
    <source>
        <dbReference type="EMBL" id="ODM23642.1"/>
    </source>
</evidence>
<feature type="domain" description="CWH43-like N-terminal" evidence="3">
    <location>
        <begin position="29"/>
        <end position="332"/>
    </location>
</feature>
<keyword evidence="5" id="KW-1185">Reference proteome</keyword>
<dbReference type="Pfam" id="PF10277">
    <property type="entry name" value="Frag1"/>
    <property type="match status" value="1"/>
</dbReference>
<sequence>MNPLVRLDDCLWSSLHFVILNIPPSRLPLFPCLAGLVWFATLSGLLLSWIMHGMPRYPGQMYSIAFISDIASFELKPLFLVGSTITAVCFVITVTAVHVMRYEPGFALLKAAGHPRIHRQPEYNRAHSTDDMNDNSYGTTNDSNSNDTSHNNDSNDNNDNNDNDNDNSHGHSNSNEVEDDDDDDEEEDTNITKTLRFISLLSVFAASTASIALIMLSIMDTFRYHSAHYFFLQMCFSGLALQAAGTAVVYANEVVGFVSFLCNRGRWIHDWGKRSITVRVFASLSTAVILVEVFLCMAFIFITAPERVNVYRKAAILEWVIAFLGTIYLWLFGGFFLDRNLSPENLPKPFRREMHEPDPERTPLIGNTSQGET</sequence>
<feature type="compositionally biased region" description="Low complexity" evidence="1">
    <location>
        <begin position="134"/>
        <end position="158"/>
    </location>
</feature>
<proteinExistence type="predicted"/>
<feature type="transmembrane region" description="Helical" evidence="2">
    <location>
        <begin position="78"/>
        <end position="100"/>
    </location>
</feature>